<feature type="chain" id="PRO_5041250203" evidence="1">
    <location>
        <begin position="19"/>
        <end position="136"/>
    </location>
</feature>
<evidence type="ECO:0000313" key="2">
    <source>
        <dbReference type="EMBL" id="KAJ9149182.1"/>
    </source>
</evidence>
<keyword evidence="3" id="KW-1185">Reference proteome</keyword>
<feature type="signal peptide" evidence="1">
    <location>
        <begin position="1"/>
        <end position="18"/>
    </location>
</feature>
<sequence>MLLSTLLSTGLFSLLAAAIPAEQKRPTKTATVTSTSTCVATGTTSDTPPEPTSTYQSCGGFRIQQKPCPTGQICIDDPYRGGCGMACDAPGICVTPTFCGGFAGLRCRDGRKMCVDDPRDDCDPKNGGADCGGICV</sequence>
<protein>
    <submittedName>
        <fullName evidence="2">Uncharacterized protein</fullName>
    </submittedName>
</protein>
<proteinExistence type="predicted"/>
<reference evidence="2" key="1">
    <citation type="submission" date="2022-07" db="EMBL/GenBank/DDBJ databases">
        <title>Fungi with potential for degradation of polypropylene.</title>
        <authorList>
            <person name="Gostincar C."/>
        </authorList>
    </citation>
    <scope>NUCLEOTIDE SEQUENCE</scope>
    <source>
        <strain evidence="2">EXF-13287</strain>
    </source>
</reference>
<name>A0AA38RWA1_9PEZI</name>
<dbReference type="EMBL" id="JANBVN010000081">
    <property type="protein sequence ID" value="KAJ9149182.1"/>
    <property type="molecule type" value="Genomic_DNA"/>
</dbReference>
<dbReference type="Proteomes" id="UP001174691">
    <property type="component" value="Unassembled WGS sequence"/>
</dbReference>
<evidence type="ECO:0000256" key="1">
    <source>
        <dbReference type="SAM" id="SignalP"/>
    </source>
</evidence>
<comment type="caution">
    <text evidence="2">The sequence shown here is derived from an EMBL/GenBank/DDBJ whole genome shotgun (WGS) entry which is preliminary data.</text>
</comment>
<dbReference type="AlphaFoldDB" id="A0AA38RWA1"/>
<gene>
    <name evidence="2" type="ORF">NKR19_g5730</name>
</gene>
<keyword evidence="1" id="KW-0732">Signal</keyword>
<accession>A0AA38RWA1</accession>
<evidence type="ECO:0000313" key="3">
    <source>
        <dbReference type="Proteomes" id="UP001174691"/>
    </source>
</evidence>
<organism evidence="2 3">
    <name type="scientific">Coniochaeta hoffmannii</name>
    <dbReference type="NCBI Taxonomy" id="91930"/>
    <lineage>
        <taxon>Eukaryota</taxon>
        <taxon>Fungi</taxon>
        <taxon>Dikarya</taxon>
        <taxon>Ascomycota</taxon>
        <taxon>Pezizomycotina</taxon>
        <taxon>Sordariomycetes</taxon>
        <taxon>Sordariomycetidae</taxon>
        <taxon>Coniochaetales</taxon>
        <taxon>Coniochaetaceae</taxon>
        <taxon>Coniochaeta</taxon>
    </lineage>
</organism>